<reference evidence="2" key="1">
    <citation type="journal article" date="2017" name="Nat. Commun.">
        <title>The North American bullfrog draft genome provides insight into hormonal regulation of long noncoding RNA.</title>
        <authorList>
            <person name="Hammond S.A."/>
            <person name="Warren R.L."/>
            <person name="Vandervalk B.P."/>
            <person name="Kucuk E."/>
            <person name="Khan H."/>
            <person name="Gibb E.A."/>
            <person name="Pandoh P."/>
            <person name="Kirk H."/>
            <person name="Zhao Y."/>
            <person name="Jones M."/>
            <person name="Mungall A.J."/>
            <person name="Coope R."/>
            <person name="Pleasance S."/>
            <person name="Moore R.A."/>
            <person name="Holt R.A."/>
            <person name="Round J.M."/>
            <person name="Ohora S."/>
            <person name="Walle B.V."/>
            <person name="Veldhoen N."/>
            <person name="Helbing C.C."/>
            <person name="Birol I."/>
        </authorList>
    </citation>
    <scope>NUCLEOTIDE SEQUENCE [LARGE SCALE GENOMIC DNA]</scope>
</reference>
<accession>A0A2G9SBX4</accession>
<organism evidence="1 2">
    <name type="scientific">Aquarana catesbeiana</name>
    <name type="common">American bullfrog</name>
    <name type="synonym">Rana catesbeiana</name>
    <dbReference type="NCBI Taxonomy" id="8400"/>
    <lineage>
        <taxon>Eukaryota</taxon>
        <taxon>Metazoa</taxon>
        <taxon>Chordata</taxon>
        <taxon>Craniata</taxon>
        <taxon>Vertebrata</taxon>
        <taxon>Euteleostomi</taxon>
        <taxon>Amphibia</taxon>
        <taxon>Batrachia</taxon>
        <taxon>Anura</taxon>
        <taxon>Neobatrachia</taxon>
        <taxon>Ranoidea</taxon>
        <taxon>Ranidae</taxon>
        <taxon>Aquarana</taxon>
    </lineage>
</organism>
<protein>
    <submittedName>
        <fullName evidence="1">Uncharacterized protein</fullName>
    </submittedName>
</protein>
<feature type="non-terminal residue" evidence="1">
    <location>
        <position position="1"/>
    </location>
</feature>
<evidence type="ECO:0000313" key="1">
    <source>
        <dbReference type="EMBL" id="PIO37616.1"/>
    </source>
</evidence>
<dbReference type="Proteomes" id="UP000228934">
    <property type="component" value="Unassembled WGS sequence"/>
</dbReference>
<name>A0A2G9SBX4_AQUCT</name>
<gene>
    <name evidence="1" type="ORF">AB205_0084990</name>
</gene>
<evidence type="ECO:0000313" key="2">
    <source>
        <dbReference type="Proteomes" id="UP000228934"/>
    </source>
</evidence>
<proteinExistence type="predicted"/>
<dbReference type="EMBL" id="KV926278">
    <property type="protein sequence ID" value="PIO37616.1"/>
    <property type="molecule type" value="Genomic_DNA"/>
</dbReference>
<keyword evidence="2" id="KW-1185">Reference proteome</keyword>
<sequence>EKLHEANNELQKKRAIIEDLEPRYNNSCRRFHVAFCPVTIGFGKFWVLVETRIYDEASVETPFSHDNSNAAYTRTDFTADFARRTGFRRTIRSCVGSSGLCFLKSWMDLDLKHVSNLSDGLESGRKVSSSVC</sequence>
<dbReference type="AlphaFoldDB" id="A0A2G9SBX4"/>
<dbReference type="OrthoDB" id="49395at2759"/>